<evidence type="ECO:0000259" key="1">
    <source>
        <dbReference type="Pfam" id="PF03358"/>
    </source>
</evidence>
<proteinExistence type="predicted"/>
<dbReference type="InterPro" id="IPR005025">
    <property type="entry name" value="FMN_Rdtase-like_dom"/>
</dbReference>
<dbReference type="Pfam" id="PF03358">
    <property type="entry name" value="FMN_red"/>
    <property type="match status" value="1"/>
</dbReference>
<dbReference type="Gene3D" id="3.40.50.360">
    <property type="match status" value="1"/>
</dbReference>
<name>A0AAD6C198_9EURO</name>
<dbReference type="Proteomes" id="UP001213681">
    <property type="component" value="Unassembled WGS sequence"/>
</dbReference>
<keyword evidence="3" id="KW-1185">Reference proteome</keyword>
<dbReference type="SUPFAM" id="SSF52218">
    <property type="entry name" value="Flavoproteins"/>
    <property type="match status" value="1"/>
</dbReference>
<dbReference type="InterPro" id="IPR050712">
    <property type="entry name" value="NAD(P)H-dep_reductase"/>
</dbReference>
<dbReference type="GO" id="GO:0016491">
    <property type="term" value="F:oxidoreductase activity"/>
    <property type="evidence" value="ECO:0007669"/>
    <property type="project" value="InterPro"/>
</dbReference>
<dbReference type="GO" id="GO:0010181">
    <property type="term" value="F:FMN binding"/>
    <property type="evidence" value="ECO:0007669"/>
    <property type="project" value="TreeGrafter"/>
</dbReference>
<comment type="caution">
    <text evidence="2">The sequence shown here is derived from an EMBL/GenBank/DDBJ whole genome shotgun (WGS) entry which is preliminary data.</text>
</comment>
<dbReference type="GeneID" id="81601168"/>
<sequence length="216" mass="24326">MDMTGQEEYPAKIGIIICSTRTPRVCPQITQFVLDTIQSTKHQDTTIPTPDIIDLAEWNLPLFNESSIPSQIKDPSQYDHDHTRAWSAEITRYHAFIFVVPQYNWGYPAVIKNAIDYLYHEWSGKPAFVVSYGGHGGGKCNRQLREVFRGVRMEVIERNVELAFPGRGVLERAAKGEDIGLANGSGSGGKLGFWEDERRGIVDAYRELLQVLSGRV</sequence>
<reference evidence="2" key="1">
    <citation type="submission" date="2022-12" db="EMBL/GenBank/DDBJ databases">
        <authorList>
            <person name="Petersen C."/>
        </authorList>
    </citation>
    <scope>NUCLEOTIDE SEQUENCE</scope>
    <source>
        <strain evidence="2">IBT 16125</strain>
    </source>
</reference>
<gene>
    <name evidence="2" type="ORF">N7458_007543</name>
</gene>
<evidence type="ECO:0000313" key="2">
    <source>
        <dbReference type="EMBL" id="KAJ5443671.1"/>
    </source>
</evidence>
<accession>A0AAD6C198</accession>
<dbReference type="AlphaFoldDB" id="A0AAD6C198"/>
<dbReference type="PANTHER" id="PTHR30543">
    <property type="entry name" value="CHROMATE REDUCTASE"/>
    <property type="match status" value="1"/>
</dbReference>
<organism evidence="2 3">
    <name type="scientific">Penicillium daleae</name>
    <dbReference type="NCBI Taxonomy" id="63821"/>
    <lineage>
        <taxon>Eukaryota</taxon>
        <taxon>Fungi</taxon>
        <taxon>Dikarya</taxon>
        <taxon>Ascomycota</taxon>
        <taxon>Pezizomycotina</taxon>
        <taxon>Eurotiomycetes</taxon>
        <taxon>Eurotiomycetidae</taxon>
        <taxon>Eurotiales</taxon>
        <taxon>Aspergillaceae</taxon>
        <taxon>Penicillium</taxon>
    </lineage>
</organism>
<feature type="domain" description="NADPH-dependent FMN reductase-like" evidence="1">
    <location>
        <begin position="12"/>
        <end position="158"/>
    </location>
</feature>
<dbReference type="GO" id="GO:0005829">
    <property type="term" value="C:cytosol"/>
    <property type="evidence" value="ECO:0007669"/>
    <property type="project" value="TreeGrafter"/>
</dbReference>
<protein>
    <recommendedName>
        <fullName evidence="1">NADPH-dependent FMN reductase-like domain-containing protein</fullName>
    </recommendedName>
</protein>
<dbReference type="RefSeq" id="XP_056763751.1">
    <property type="nucleotide sequence ID" value="XM_056910925.1"/>
</dbReference>
<reference evidence="2" key="2">
    <citation type="journal article" date="2023" name="IMA Fungus">
        <title>Comparative genomic study of the Penicillium genus elucidates a diverse pangenome and 15 lateral gene transfer events.</title>
        <authorList>
            <person name="Petersen C."/>
            <person name="Sorensen T."/>
            <person name="Nielsen M.R."/>
            <person name="Sondergaard T.E."/>
            <person name="Sorensen J.L."/>
            <person name="Fitzpatrick D.A."/>
            <person name="Frisvad J.C."/>
            <person name="Nielsen K.L."/>
        </authorList>
    </citation>
    <scope>NUCLEOTIDE SEQUENCE</scope>
    <source>
        <strain evidence="2">IBT 16125</strain>
    </source>
</reference>
<dbReference type="PANTHER" id="PTHR30543:SF21">
    <property type="entry name" value="NAD(P)H-DEPENDENT FMN REDUCTASE LOT6"/>
    <property type="match status" value="1"/>
</dbReference>
<evidence type="ECO:0000313" key="3">
    <source>
        <dbReference type="Proteomes" id="UP001213681"/>
    </source>
</evidence>
<dbReference type="EMBL" id="JAPVEA010000007">
    <property type="protein sequence ID" value="KAJ5443671.1"/>
    <property type="molecule type" value="Genomic_DNA"/>
</dbReference>
<dbReference type="InterPro" id="IPR029039">
    <property type="entry name" value="Flavoprotein-like_sf"/>
</dbReference>